<sequence>MTDVDYQHPDDTYPDMRPDDDLPGQLRALAAWVDGRLDDEYADRQYALERAHDYLTWLAYRAEQIGQQRCLWLVPLDAAEPNAPMSGLGTVPIPQFPRR</sequence>
<dbReference type="Proteomes" id="UP000601223">
    <property type="component" value="Unassembled WGS sequence"/>
</dbReference>
<organism evidence="2 3">
    <name type="scientific">Catellatospora bangladeshensis</name>
    <dbReference type="NCBI Taxonomy" id="310355"/>
    <lineage>
        <taxon>Bacteria</taxon>
        <taxon>Bacillati</taxon>
        <taxon>Actinomycetota</taxon>
        <taxon>Actinomycetes</taxon>
        <taxon>Micromonosporales</taxon>
        <taxon>Micromonosporaceae</taxon>
        <taxon>Catellatospora</taxon>
    </lineage>
</organism>
<evidence type="ECO:0000313" key="2">
    <source>
        <dbReference type="EMBL" id="GIF86495.1"/>
    </source>
</evidence>
<dbReference type="AlphaFoldDB" id="A0A8J3NPZ8"/>
<feature type="compositionally biased region" description="Basic and acidic residues" evidence="1">
    <location>
        <begin position="1"/>
        <end position="20"/>
    </location>
</feature>
<accession>A0A8J3NPZ8</accession>
<evidence type="ECO:0000256" key="1">
    <source>
        <dbReference type="SAM" id="MobiDB-lite"/>
    </source>
</evidence>
<reference evidence="2 3" key="1">
    <citation type="submission" date="2021-01" db="EMBL/GenBank/DDBJ databases">
        <title>Whole genome shotgun sequence of Catellatospora bangladeshensis NBRC 107357.</title>
        <authorList>
            <person name="Komaki H."/>
            <person name="Tamura T."/>
        </authorList>
    </citation>
    <scope>NUCLEOTIDE SEQUENCE [LARGE SCALE GENOMIC DNA]</scope>
    <source>
        <strain evidence="2 3">NBRC 107357</strain>
    </source>
</reference>
<gene>
    <name evidence="2" type="ORF">Cba03nite_78440</name>
</gene>
<evidence type="ECO:0000313" key="3">
    <source>
        <dbReference type="Proteomes" id="UP000601223"/>
    </source>
</evidence>
<keyword evidence="3" id="KW-1185">Reference proteome</keyword>
<dbReference type="RefSeq" id="WP_203757547.1">
    <property type="nucleotide sequence ID" value="NZ_BONF01000075.1"/>
</dbReference>
<protein>
    <submittedName>
        <fullName evidence="2">Uncharacterized protein</fullName>
    </submittedName>
</protein>
<proteinExistence type="predicted"/>
<name>A0A8J3NPZ8_9ACTN</name>
<comment type="caution">
    <text evidence="2">The sequence shown here is derived from an EMBL/GenBank/DDBJ whole genome shotgun (WGS) entry which is preliminary data.</text>
</comment>
<dbReference type="EMBL" id="BONF01000075">
    <property type="protein sequence ID" value="GIF86495.1"/>
    <property type="molecule type" value="Genomic_DNA"/>
</dbReference>
<feature type="region of interest" description="Disordered" evidence="1">
    <location>
        <begin position="1"/>
        <end position="21"/>
    </location>
</feature>